<organism evidence="3 4">
    <name type="scientific">Sulfuricella denitrificans (strain DSM 22764 / NBRC 105220 / skB26)</name>
    <dbReference type="NCBI Taxonomy" id="1163617"/>
    <lineage>
        <taxon>Bacteria</taxon>
        <taxon>Pseudomonadati</taxon>
        <taxon>Pseudomonadota</taxon>
        <taxon>Betaproteobacteria</taxon>
        <taxon>Nitrosomonadales</taxon>
        <taxon>Sulfuricellaceae</taxon>
        <taxon>Sulfuricella</taxon>
    </lineage>
</organism>
<sequence>MDVLIVGGGVIGLGSALELARGGATVTVMDRRECGGESSWAGGGILSPLLPWDYLPAVTNLTQLSGRLFPEWVERIADLSGIDPEYRVSGMRVLPPFDAERAVQWCAGHNVRLEKDGDVLWLPDVAQVRNPRLIKALRLALERMGVRIVEQAEVTGIVSTDDRVERLDTTAGSFTAEHYVVAAGAWSKKLLGKQGVQLDIKPVRGQMLLYRAKPGMLQHILLQNGTYLIPRDDGHILVGSTLEDVGFDKATTEEAGAALHARALGMLPQLAQAEFIKHWAGLRPAAPDNVPTIARHPQLENLYLNSGHFRYGVTMAPASAQILTNQLFNREQPLDVSNYKWPG</sequence>
<dbReference type="EMBL" id="AP013066">
    <property type="protein sequence ID" value="BAN35930.1"/>
    <property type="molecule type" value="Genomic_DNA"/>
</dbReference>
<name>S6AAI7_SULDS</name>
<evidence type="ECO:0000313" key="3">
    <source>
        <dbReference type="EMBL" id="BAN35930.1"/>
    </source>
</evidence>
<dbReference type="SUPFAM" id="SSF51905">
    <property type="entry name" value="FAD/NAD(P)-binding domain"/>
    <property type="match status" value="1"/>
</dbReference>
<dbReference type="InterPro" id="IPR036188">
    <property type="entry name" value="FAD/NAD-bd_sf"/>
</dbReference>
<evidence type="ECO:0000313" key="4">
    <source>
        <dbReference type="Proteomes" id="UP000015559"/>
    </source>
</evidence>
<accession>S6AAI7</accession>
<dbReference type="Gene3D" id="3.30.9.10">
    <property type="entry name" value="D-Amino Acid Oxidase, subunit A, domain 2"/>
    <property type="match status" value="1"/>
</dbReference>
<gene>
    <name evidence="3" type="ORF">SCD_n02121</name>
</gene>
<dbReference type="SUPFAM" id="SSF54373">
    <property type="entry name" value="FAD-linked reductases, C-terminal domain"/>
    <property type="match status" value="1"/>
</dbReference>
<reference evidence="3 4" key="1">
    <citation type="journal article" date="2012" name="Appl. Environ. Microbiol.">
        <title>Draft genome sequence of a psychrotolerant sulfur-oxidizing bacterium, Sulfuricella denitrificans skB26, and proteomic insights into cold adaptation.</title>
        <authorList>
            <person name="Watanabe T."/>
            <person name="Kojima H."/>
            <person name="Fukui M."/>
        </authorList>
    </citation>
    <scope>NUCLEOTIDE SEQUENCE [LARGE SCALE GENOMIC DNA]</scope>
    <source>
        <strain evidence="4">skB26</strain>
    </source>
</reference>
<feature type="domain" description="FAD dependent oxidoreductase" evidence="2">
    <location>
        <begin position="2"/>
        <end position="325"/>
    </location>
</feature>
<dbReference type="eggNOG" id="COG0665">
    <property type="taxonomic scope" value="Bacteria"/>
</dbReference>
<dbReference type="Proteomes" id="UP000015559">
    <property type="component" value="Chromosome"/>
</dbReference>
<dbReference type="GO" id="GO:0016491">
    <property type="term" value="F:oxidoreductase activity"/>
    <property type="evidence" value="ECO:0007669"/>
    <property type="project" value="UniProtKB-KW"/>
</dbReference>
<proteinExistence type="predicted"/>
<dbReference type="STRING" id="1163617.SCD_n02121"/>
<keyword evidence="1" id="KW-0560">Oxidoreductase</keyword>
<dbReference type="KEGG" id="sdr:SCD_n02121"/>
<dbReference type="Gene3D" id="3.50.50.60">
    <property type="entry name" value="FAD/NAD(P)-binding domain"/>
    <property type="match status" value="1"/>
</dbReference>
<dbReference type="GO" id="GO:0005737">
    <property type="term" value="C:cytoplasm"/>
    <property type="evidence" value="ECO:0007669"/>
    <property type="project" value="TreeGrafter"/>
</dbReference>
<dbReference type="InterPro" id="IPR006076">
    <property type="entry name" value="FAD-dep_OxRdtase"/>
</dbReference>
<dbReference type="Pfam" id="PF01266">
    <property type="entry name" value="DAO"/>
    <property type="match status" value="1"/>
</dbReference>
<dbReference type="RefSeq" id="WP_023506944.1">
    <property type="nucleotide sequence ID" value="NC_022357.1"/>
</dbReference>
<dbReference type="HOGENOM" id="CLU_007884_4_5_4"/>
<keyword evidence="4" id="KW-1185">Reference proteome</keyword>
<evidence type="ECO:0000259" key="2">
    <source>
        <dbReference type="Pfam" id="PF01266"/>
    </source>
</evidence>
<protein>
    <submittedName>
        <fullName evidence="3">Glycine oxidase ThiO</fullName>
    </submittedName>
</protein>
<dbReference type="PANTHER" id="PTHR13847:SF289">
    <property type="entry name" value="GLYCINE OXIDASE"/>
    <property type="match status" value="1"/>
</dbReference>
<evidence type="ECO:0000256" key="1">
    <source>
        <dbReference type="ARBA" id="ARBA00023002"/>
    </source>
</evidence>
<dbReference type="PANTHER" id="PTHR13847">
    <property type="entry name" value="SARCOSINE DEHYDROGENASE-RELATED"/>
    <property type="match status" value="1"/>
</dbReference>
<dbReference type="AlphaFoldDB" id="S6AAI7"/>